<accession>A0ABQ2E662</accession>
<name>A0ABQ2E662_9ACTN</name>
<dbReference type="InterPro" id="IPR045851">
    <property type="entry name" value="AMP-bd_C_sf"/>
</dbReference>
<dbReference type="Proteomes" id="UP000660265">
    <property type="component" value="Unassembled WGS sequence"/>
</dbReference>
<evidence type="ECO:0000259" key="4">
    <source>
        <dbReference type="Pfam" id="PF13193"/>
    </source>
</evidence>
<dbReference type="EMBL" id="BMMV01000006">
    <property type="protein sequence ID" value="GGJ90354.1"/>
    <property type="molecule type" value="Genomic_DNA"/>
</dbReference>
<dbReference type="Gene3D" id="3.40.50.12780">
    <property type="entry name" value="N-terminal domain of ligase-like"/>
    <property type="match status" value="1"/>
</dbReference>
<keyword evidence="1 5" id="KW-0436">Ligase</keyword>
<dbReference type="SUPFAM" id="SSF56801">
    <property type="entry name" value="Acetyl-CoA synthetase-like"/>
    <property type="match status" value="1"/>
</dbReference>
<dbReference type="InterPro" id="IPR000873">
    <property type="entry name" value="AMP-dep_synth/lig_dom"/>
</dbReference>
<dbReference type="Gene3D" id="3.30.300.30">
    <property type="match status" value="1"/>
</dbReference>
<dbReference type="PROSITE" id="PS00455">
    <property type="entry name" value="AMP_BINDING"/>
    <property type="match status" value="1"/>
</dbReference>
<feature type="domain" description="AMP-binding enzyme C-terminal" evidence="4">
    <location>
        <begin position="472"/>
        <end position="549"/>
    </location>
</feature>
<gene>
    <name evidence="5" type="primary">badA</name>
    <name evidence="5" type="ORF">GCM10011583_22240</name>
</gene>
<evidence type="ECO:0000313" key="5">
    <source>
        <dbReference type="EMBL" id="GGJ90354.1"/>
    </source>
</evidence>
<comment type="caution">
    <text evidence="5">The sequence shown here is derived from an EMBL/GenBank/DDBJ whole genome shotgun (WGS) entry which is preliminary data.</text>
</comment>
<dbReference type="Pfam" id="PF00501">
    <property type="entry name" value="AMP-binding"/>
    <property type="match status" value="1"/>
</dbReference>
<evidence type="ECO:0000259" key="3">
    <source>
        <dbReference type="Pfam" id="PF00501"/>
    </source>
</evidence>
<dbReference type="GO" id="GO:0016874">
    <property type="term" value="F:ligase activity"/>
    <property type="evidence" value="ECO:0007669"/>
    <property type="project" value="UniProtKB-KW"/>
</dbReference>
<protein>
    <submittedName>
        <fullName evidence="5">Benzoate--CoA ligase</fullName>
    </submittedName>
</protein>
<dbReference type="InterPro" id="IPR020845">
    <property type="entry name" value="AMP-binding_CS"/>
</dbReference>
<organism evidence="5 6">
    <name type="scientific">Streptomyces camponoticapitis</name>
    <dbReference type="NCBI Taxonomy" id="1616125"/>
    <lineage>
        <taxon>Bacteria</taxon>
        <taxon>Bacillati</taxon>
        <taxon>Actinomycetota</taxon>
        <taxon>Actinomycetes</taxon>
        <taxon>Kitasatosporales</taxon>
        <taxon>Streptomycetaceae</taxon>
        <taxon>Streptomyces</taxon>
    </lineage>
</organism>
<dbReference type="PANTHER" id="PTHR43352:SF1">
    <property type="entry name" value="ANTHRANILATE--COA LIGASE"/>
    <property type="match status" value="1"/>
</dbReference>
<dbReference type="PANTHER" id="PTHR43352">
    <property type="entry name" value="ACETYL-COA SYNTHETASE"/>
    <property type="match status" value="1"/>
</dbReference>
<dbReference type="Pfam" id="PF13193">
    <property type="entry name" value="AMP-binding_C"/>
    <property type="match status" value="1"/>
</dbReference>
<evidence type="ECO:0000313" key="6">
    <source>
        <dbReference type="Proteomes" id="UP000660265"/>
    </source>
</evidence>
<sequence length="562" mass="58647">MVVRVEKEFKVKLSPADAAAMRCVADSAAVLLGKLDNPPEAHPEAAPEVVDLVDRLVGSHLAQGRGERIAYTDPDCGDLSYRGLHDAVLRYAGTLAAKGTPPGTRGLIVADDSVTTVAAVLGMWWHGCVPAVVSPLLNDEEIAYIADDCAASVIHLDAAPKRQRALETLLSDRSRIAGRDIRAESADSADGAESTGSTGSVPGAAVPWPSDREALIQYTSGSTGLPKGVRHSAGAIEAALTGFGSLLALREDDTVLSTARMSFGYGFGGTVLFPLAAGARAVLMRGSVDLHTVTAALDQYRPTVMWSVPRLYAALADAAATSDGAPRTESVRLCVAAGEHLPAALSERIQETFSAGLINGLGATEVLHIVVATPADRPMPGTIGLAVPDVRATVRDAEGLPVADGVEGRLHISGPTVALGYLGRPDAAAATFADGGVYTGDIAIRNADGTVVHLCRADDLLNLGGYKVPPAEIEAVVRTVEGVRECVVVGQADANGLEQAVLYAVAEPDSDTDRIRRSITAAIRSRLAPFKRPARVEFLDKLPVTSTGKLASFQLRKRVSQS</sequence>
<proteinExistence type="predicted"/>
<dbReference type="InterPro" id="IPR042099">
    <property type="entry name" value="ANL_N_sf"/>
</dbReference>
<reference evidence="6" key="1">
    <citation type="journal article" date="2019" name="Int. J. Syst. Evol. Microbiol.">
        <title>The Global Catalogue of Microorganisms (GCM) 10K type strain sequencing project: providing services to taxonomists for standard genome sequencing and annotation.</title>
        <authorList>
            <consortium name="The Broad Institute Genomics Platform"/>
            <consortium name="The Broad Institute Genome Sequencing Center for Infectious Disease"/>
            <person name="Wu L."/>
            <person name="Ma J."/>
        </authorList>
    </citation>
    <scope>NUCLEOTIDE SEQUENCE [LARGE SCALE GENOMIC DNA]</scope>
    <source>
        <strain evidence="6">CGMCC 4.7275</strain>
    </source>
</reference>
<evidence type="ECO:0000256" key="2">
    <source>
        <dbReference type="SAM" id="MobiDB-lite"/>
    </source>
</evidence>
<feature type="region of interest" description="Disordered" evidence="2">
    <location>
        <begin position="181"/>
        <end position="206"/>
    </location>
</feature>
<keyword evidence="6" id="KW-1185">Reference proteome</keyword>
<dbReference type="InterPro" id="IPR025110">
    <property type="entry name" value="AMP-bd_C"/>
</dbReference>
<feature type="domain" description="AMP-dependent synthetase/ligase" evidence="3">
    <location>
        <begin position="62"/>
        <end position="422"/>
    </location>
</feature>
<feature type="compositionally biased region" description="Low complexity" evidence="2">
    <location>
        <begin position="186"/>
        <end position="197"/>
    </location>
</feature>
<evidence type="ECO:0000256" key="1">
    <source>
        <dbReference type="ARBA" id="ARBA00022598"/>
    </source>
</evidence>